<dbReference type="InterPro" id="IPR052897">
    <property type="entry name" value="Sec-Metab_Biosynth_Hydrolase"/>
</dbReference>
<evidence type="ECO:0000313" key="4">
    <source>
        <dbReference type="Proteomes" id="UP000280698"/>
    </source>
</evidence>
<reference evidence="3 4" key="1">
    <citation type="submission" date="2018-11" db="EMBL/GenBank/DDBJ databases">
        <title>Micromonospora sp. PPF5-17, a new actinomycetes isolated from a hot spring soil.</title>
        <authorList>
            <person name="Thawai C."/>
        </authorList>
    </citation>
    <scope>NUCLEOTIDE SEQUENCE [LARGE SCALE GENOMIC DNA]</scope>
    <source>
        <strain evidence="3 4">PPF5-17</strain>
    </source>
</reference>
<feature type="domain" description="AB hydrolase-1" evidence="2">
    <location>
        <begin position="28"/>
        <end position="239"/>
    </location>
</feature>
<organism evidence="3 4">
    <name type="scientific">Micromonospora solifontis</name>
    <dbReference type="NCBI Taxonomy" id="2487138"/>
    <lineage>
        <taxon>Bacteria</taxon>
        <taxon>Bacillati</taxon>
        <taxon>Actinomycetota</taxon>
        <taxon>Actinomycetes</taxon>
        <taxon>Micromonosporales</taxon>
        <taxon>Micromonosporaceae</taxon>
        <taxon>Micromonospora</taxon>
    </lineage>
</organism>
<dbReference type="InterPro" id="IPR029058">
    <property type="entry name" value="AB_hydrolase_fold"/>
</dbReference>
<keyword evidence="4" id="KW-1185">Reference proteome</keyword>
<evidence type="ECO:0000313" key="3">
    <source>
        <dbReference type="EMBL" id="RNL90372.1"/>
    </source>
</evidence>
<dbReference type="Proteomes" id="UP000280698">
    <property type="component" value="Unassembled WGS sequence"/>
</dbReference>
<feature type="region of interest" description="Disordered" evidence="1">
    <location>
        <begin position="1"/>
        <end position="21"/>
    </location>
</feature>
<name>A0ABX9W9X2_9ACTN</name>
<keyword evidence="3" id="KW-0378">Hydrolase</keyword>
<evidence type="ECO:0000256" key="1">
    <source>
        <dbReference type="SAM" id="MobiDB-lite"/>
    </source>
</evidence>
<sequence>MRFMPERCHNGDIRRRQDRGMTQSQEPILLLSGAGLPAWIWDQVREELAPAHRTVVAGRPRHDRASLTEYAAAALDSAPWERFAVVAHSSGGTVAAEIVTLAPDRVAAFLAVTAVVPKPGRSFVASMPLPNRLVLSLAMRLAGTRPPDAAIRRGVASRVDPETADRIVAEFSPESVRLYRDAPRGGRFPERRGYLSTSQDAGLPSGLQQRFARNLDPSWHESVDSGHLPMLEAPDALARRIERFLTNGPG</sequence>
<accession>A0ABX9W9X2</accession>
<proteinExistence type="predicted"/>
<dbReference type="Pfam" id="PF12697">
    <property type="entry name" value="Abhydrolase_6"/>
    <property type="match status" value="1"/>
</dbReference>
<dbReference type="InterPro" id="IPR000073">
    <property type="entry name" value="AB_hydrolase_1"/>
</dbReference>
<protein>
    <submittedName>
        <fullName evidence="3">Alpha/beta hydrolase</fullName>
    </submittedName>
</protein>
<dbReference type="PANTHER" id="PTHR37017:SF11">
    <property type="entry name" value="ESTERASE_LIPASE_THIOESTERASE DOMAIN-CONTAINING PROTEIN"/>
    <property type="match status" value="1"/>
</dbReference>
<feature type="compositionally biased region" description="Basic and acidic residues" evidence="1">
    <location>
        <begin position="1"/>
        <end position="19"/>
    </location>
</feature>
<gene>
    <name evidence="3" type="ORF">EFE23_23935</name>
</gene>
<dbReference type="SUPFAM" id="SSF53474">
    <property type="entry name" value="alpha/beta-Hydrolases"/>
    <property type="match status" value="1"/>
</dbReference>
<dbReference type="PANTHER" id="PTHR37017">
    <property type="entry name" value="AB HYDROLASE-1 DOMAIN-CONTAINING PROTEIN-RELATED"/>
    <property type="match status" value="1"/>
</dbReference>
<evidence type="ECO:0000259" key="2">
    <source>
        <dbReference type="Pfam" id="PF12697"/>
    </source>
</evidence>
<dbReference type="GO" id="GO:0016787">
    <property type="term" value="F:hydrolase activity"/>
    <property type="evidence" value="ECO:0007669"/>
    <property type="project" value="UniProtKB-KW"/>
</dbReference>
<comment type="caution">
    <text evidence="3">The sequence shown here is derived from an EMBL/GenBank/DDBJ whole genome shotgun (WGS) entry which is preliminary data.</text>
</comment>
<dbReference type="EMBL" id="RJLN01000098">
    <property type="protein sequence ID" value="RNL90372.1"/>
    <property type="molecule type" value="Genomic_DNA"/>
</dbReference>
<dbReference type="Gene3D" id="3.40.50.1820">
    <property type="entry name" value="alpha/beta hydrolase"/>
    <property type="match status" value="1"/>
</dbReference>